<dbReference type="AlphaFoldDB" id="A0A6J6ES21"/>
<organism evidence="2">
    <name type="scientific">freshwater metagenome</name>
    <dbReference type="NCBI Taxonomy" id="449393"/>
    <lineage>
        <taxon>unclassified sequences</taxon>
        <taxon>metagenomes</taxon>
        <taxon>ecological metagenomes</taxon>
    </lineage>
</organism>
<feature type="domain" description="DUF6285" evidence="1">
    <location>
        <begin position="32"/>
        <end position="114"/>
    </location>
</feature>
<proteinExistence type="predicted"/>
<accession>A0A6J6ES21</accession>
<gene>
    <name evidence="2" type="ORF">UFOPK1722_00912</name>
</gene>
<reference evidence="2" key="1">
    <citation type="submission" date="2020-05" db="EMBL/GenBank/DDBJ databases">
        <authorList>
            <person name="Chiriac C."/>
            <person name="Salcher M."/>
            <person name="Ghai R."/>
            <person name="Kavagutti S V."/>
        </authorList>
    </citation>
    <scope>NUCLEOTIDE SEQUENCE</scope>
</reference>
<protein>
    <submittedName>
        <fullName evidence="2">Unannotated protein</fullName>
    </submittedName>
</protein>
<evidence type="ECO:0000259" key="1">
    <source>
        <dbReference type="Pfam" id="PF19802"/>
    </source>
</evidence>
<name>A0A6J6ES21_9ZZZZ</name>
<evidence type="ECO:0000313" key="2">
    <source>
        <dbReference type="EMBL" id="CAB4579351.1"/>
    </source>
</evidence>
<dbReference type="Pfam" id="PF19802">
    <property type="entry name" value="DUF6285"/>
    <property type="match status" value="1"/>
</dbReference>
<sequence>MNVERSPHDVPSAAQLVESVREWLQNDVLTSTTGRVQFHSRVAINVLAMVERELAMGSRQSIEHASRLARLGVASDVELASAIRAGSLDDRIDEVVAAVRASVVDKLSVANPTYMRRDDQSS</sequence>
<dbReference type="EMBL" id="CAEZTS010000069">
    <property type="protein sequence ID" value="CAB4579351.1"/>
    <property type="molecule type" value="Genomic_DNA"/>
</dbReference>
<dbReference type="InterPro" id="IPR046252">
    <property type="entry name" value="DUF6285"/>
</dbReference>